<gene>
    <name evidence="4" type="ORF">EDD38_7619</name>
    <name evidence="3" type="ORF">EDD39_7569</name>
</gene>
<dbReference type="Proteomes" id="UP000266906">
    <property type="component" value="Unassembled WGS sequence"/>
</dbReference>
<protein>
    <submittedName>
        <fullName evidence="4">MerR family transcriptional regulator</fullName>
    </submittedName>
</protein>
<dbReference type="SMART" id="SM00422">
    <property type="entry name" value="HTH_MERR"/>
    <property type="match status" value="1"/>
</dbReference>
<dbReference type="InterPro" id="IPR009061">
    <property type="entry name" value="DNA-bd_dom_put_sf"/>
</dbReference>
<evidence type="ECO:0000313" key="5">
    <source>
        <dbReference type="Proteomes" id="UP000266906"/>
    </source>
</evidence>
<dbReference type="Gene3D" id="1.10.1660.10">
    <property type="match status" value="1"/>
</dbReference>
<evidence type="ECO:0000313" key="4">
    <source>
        <dbReference type="EMBL" id="RPE26982.1"/>
    </source>
</evidence>
<sequence>MSASVSASASPPRAETFSVTEVERISGLSTDDLLWYEELGLIDSVSREPGGQRIYSASNLRWLEFLNRLRSTGMPVEEMGRYVELAQEGEHTVAERRDLLAVHRRRVAAHVEELTATVHYLDWQIDFYDKKRTALSGGSPGSA</sequence>
<dbReference type="InterPro" id="IPR000551">
    <property type="entry name" value="MerR-type_HTH_dom"/>
</dbReference>
<dbReference type="AlphaFoldDB" id="A0A3N4R1E5"/>
<accession>A0A8G1U931</accession>
<evidence type="ECO:0000313" key="3">
    <source>
        <dbReference type="EMBL" id="ROR34008.1"/>
    </source>
</evidence>
<dbReference type="Proteomes" id="UP000267408">
    <property type="component" value="Unassembled WGS sequence"/>
</dbReference>
<reference evidence="5 6" key="1">
    <citation type="submission" date="2018-11" db="EMBL/GenBank/DDBJ databases">
        <title>Sequencing the genomes of 1000 actinobacteria strains.</title>
        <authorList>
            <person name="Klenk H.-P."/>
        </authorList>
    </citation>
    <scope>NUCLEOTIDE SEQUENCE [LARGE SCALE GENOMIC DNA]</scope>
    <source>
        <strain evidence="3 6">DSM 44780</strain>
        <strain evidence="4 5">DSM 44781</strain>
    </source>
</reference>
<dbReference type="PANTHER" id="PTHR30204:SF98">
    <property type="entry name" value="HTH-TYPE TRANSCRIPTIONAL REGULATOR ADHR"/>
    <property type="match status" value="1"/>
</dbReference>
<name>A0A3N4R1E5_9ACTN</name>
<dbReference type="SUPFAM" id="SSF46955">
    <property type="entry name" value="Putative DNA-binding domain"/>
    <property type="match status" value="1"/>
</dbReference>
<feature type="domain" description="HTH merR-type" evidence="2">
    <location>
        <begin position="16"/>
        <end position="85"/>
    </location>
</feature>
<dbReference type="GO" id="GO:0003700">
    <property type="term" value="F:DNA-binding transcription factor activity"/>
    <property type="evidence" value="ECO:0007669"/>
    <property type="project" value="InterPro"/>
</dbReference>
<accession>A0A3N4R1E5</accession>
<keyword evidence="5" id="KW-1185">Reference proteome</keyword>
<dbReference type="OrthoDB" id="5242095at2"/>
<comment type="caution">
    <text evidence="4">The sequence shown here is derived from an EMBL/GenBank/DDBJ whole genome shotgun (WGS) entry which is preliminary data.</text>
</comment>
<evidence type="ECO:0000313" key="6">
    <source>
        <dbReference type="Proteomes" id="UP000267408"/>
    </source>
</evidence>
<evidence type="ECO:0000256" key="1">
    <source>
        <dbReference type="ARBA" id="ARBA00023125"/>
    </source>
</evidence>
<dbReference type="EMBL" id="RKQG01000005">
    <property type="protein sequence ID" value="RPE26982.1"/>
    <property type="molecule type" value="Genomic_DNA"/>
</dbReference>
<proteinExistence type="predicted"/>
<dbReference type="RefSeq" id="WP_123564128.1">
    <property type="nucleotide sequence ID" value="NZ_JBEYIY010000023.1"/>
</dbReference>
<dbReference type="InterPro" id="IPR047057">
    <property type="entry name" value="MerR_fam"/>
</dbReference>
<evidence type="ECO:0000259" key="2">
    <source>
        <dbReference type="PROSITE" id="PS50937"/>
    </source>
</evidence>
<keyword evidence="1" id="KW-0238">DNA-binding</keyword>
<dbReference type="PANTHER" id="PTHR30204">
    <property type="entry name" value="REDOX-CYCLING DRUG-SENSING TRANSCRIPTIONAL ACTIVATOR SOXR"/>
    <property type="match status" value="1"/>
</dbReference>
<dbReference type="EMBL" id="RJVJ01000004">
    <property type="protein sequence ID" value="ROR34008.1"/>
    <property type="molecule type" value="Genomic_DNA"/>
</dbReference>
<dbReference type="PROSITE" id="PS50937">
    <property type="entry name" value="HTH_MERR_2"/>
    <property type="match status" value="1"/>
</dbReference>
<organism evidence="4 5">
    <name type="scientific">Kitasatospora cineracea</name>
    <dbReference type="NCBI Taxonomy" id="88074"/>
    <lineage>
        <taxon>Bacteria</taxon>
        <taxon>Bacillati</taxon>
        <taxon>Actinomycetota</taxon>
        <taxon>Actinomycetes</taxon>
        <taxon>Kitasatosporales</taxon>
        <taxon>Streptomycetaceae</taxon>
        <taxon>Kitasatospora</taxon>
    </lineage>
</organism>
<dbReference type="CDD" id="cd01109">
    <property type="entry name" value="HTH_YyaN"/>
    <property type="match status" value="1"/>
</dbReference>
<dbReference type="Pfam" id="PF13411">
    <property type="entry name" value="MerR_1"/>
    <property type="match status" value="1"/>
</dbReference>
<dbReference type="GO" id="GO:0003677">
    <property type="term" value="F:DNA binding"/>
    <property type="evidence" value="ECO:0007669"/>
    <property type="project" value="UniProtKB-KW"/>
</dbReference>